<dbReference type="PROSITE" id="PS50103">
    <property type="entry name" value="ZF_C3H1"/>
    <property type="match status" value="1"/>
</dbReference>
<dbReference type="EMBL" id="GEGO01002418">
    <property type="protein sequence ID" value="JAR92986.1"/>
    <property type="molecule type" value="Transcribed_RNA"/>
</dbReference>
<protein>
    <recommendedName>
        <fullName evidence="7">Nucleoporin NUP42</fullName>
    </recommendedName>
    <alternativeName>
        <fullName evidence="8">Nucleoporin-like protein 2</fullName>
    </alternativeName>
</protein>
<sequence length="398" mass="45200">MSVCWFYVQGRCRFGDRCRYLHPREGYPHSDRCNLQQDNYRSSHQSRSPQQPLVRASSFDFNAALEQTRKQEERQKPRGYRDPSYGGSYGSAEDRHVDRDWYQGNQNRYQSNQDSYQDRYQGNQDRYHGSRDRYQGSQERYQGNRNRYQEDQDQHLGSQSKHRWVKDGHQSERSNNRSNGKAAVTFDFNKALDEATKLDEDRDASESLGDASLGVVRDMKTWRASGQWPFSSYGPYANSLSYPGFADASMEEVRWECYQAKEAGTMSAYIQQLNQIGQNVQQNIDHLLAMTPTAKEILANLPLGQNAKAPFAPAGSDCFDAGCLAVSSSGSTATAKSSLPQVPIMPAARPQAASERAASIYSLVQDLTEEERQQFLAENFSPGKMPQRPPPREYCALP</sequence>
<feature type="zinc finger region" description="C3H1-type" evidence="9">
    <location>
        <begin position="1"/>
        <end position="25"/>
    </location>
</feature>
<dbReference type="Pfam" id="PF18044">
    <property type="entry name" value="zf-CCCH_4"/>
    <property type="match status" value="1"/>
</dbReference>
<dbReference type="InterPro" id="IPR000571">
    <property type="entry name" value="Znf_CCCH"/>
</dbReference>
<keyword evidence="5" id="KW-0539">Nucleus</keyword>
<evidence type="ECO:0000256" key="3">
    <source>
        <dbReference type="ARBA" id="ARBA00022771"/>
    </source>
</evidence>
<feature type="compositionally biased region" description="Polar residues" evidence="10">
    <location>
        <begin position="135"/>
        <end position="146"/>
    </location>
</feature>
<feature type="region of interest" description="Disordered" evidence="10">
    <location>
        <begin position="68"/>
        <end position="95"/>
    </location>
</feature>
<feature type="compositionally biased region" description="Basic and acidic residues" evidence="10">
    <location>
        <begin position="125"/>
        <end position="134"/>
    </location>
</feature>
<evidence type="ECO:0000256" key="10">
    <source>
        <dbReference type="SAM" id="MobiDB-lite"/>
    </source>
</evidence>
<feature type="region of interest" description="Disordered" evidence="10">
    <location>
        <begin position="374"/>
        <end position="398"/>
    </location>
</feature>
<dbReference type="PANTHER" id="PTHR46527:SF1">
    <property type="entry name" value="NUCLEOPORIN NUP42"/>
    <property type="match status" value="1"/>
</dbReference>
<dbReference type="InterPro" id="IPR051767">
    <property type="entry name" value="Nucleoporin_NUP42"/>
</dbReference>
<evidence type="ECO:0000256" key="7">
    <source>
        <dbReference type="ARBA" id="ARBA00039886"/>
    </source>
</evidence>
<evidence type="ECO:0000256" key="6">
    <source>
        <dbReference type="ARBA" id="ARBA00037262"/>
    </source>
</evidence>
<dbReference type="InterPro" id="IPR036855">
    <property type="entry name" value="Znf_CCCH_sf"/>
</dbReference>
<feature type="compositionally biased region" description="Low complexity" evidence="10">
    <location>
        <begin position="42"/>
        <end position="52"/>
    </location>
</feature>
<feature type="compositionally biased region" description="Basic and acidic residues" evidence="10">
    <location>
        <begin position="165"/>
        <end position="175"/>
    </location>
</feature>
<organism evidence="12">
    <name type="scientific">Ixodes ricinus</name>
    <name type="common">Common tick</name>
    <name type="synonym">Acarus ricinus</name>
    <dbReference type="NCBI Taxonomy" id="34613"/>
    <lineage>
        <taxon>Eukaryota</taxon>
        <taxon>Metazoa</taxon>
        <taxon>Ecdysozoa</taxon>
        <taxon>Arthropoda</taxon>
        <taxon>Chelicerata</taxon>
        <taxon>Arachnida</taxon>
        <taxon>Acari</taxon>
        <taxon>Parasitiformes</taxon>
        <taxon>Ixodida</taxon>
        <taxon>Ixodoidea</taxon>
        <taxon>Ixodidae</taxon>
        <taxon>Ixodinae</taxon>
        <taxon>Ixodes</taxon>
    </lineage>
</organism>
<evidence type="ECO:0000256" key="4">
    <source>
        <dbReference type="ARBA" id="ARBA00022833"/>
    </source>
</evidence>
<dbReference type="InterPro" id="IPR041367">
    <property type="entry name" value="Znf-CCCH_4"/>
</dbReference>
<dbReference type="GO" id="GO:0008270">
    <property type="term" value="F:zinc ion binding"/>
    <property type="evidence" value="ECO:0007669"/>
    <property type="project" value="UniProtKB-KW"/>
</dbReference>
<keyword evidence="3 9" id="KW-0863">Zinc-finger</keyword>
<evidence type="ECO:0000256" key="2">
    <source>
        <dbReference type="ARBA" id="ARBA00022723"/>
    </source>
</evidence>
<comment type="subcellular location">
    <subcellularLocation>
        <location evidence="1">Nucleus membrane</location>
        <topology evidence="1">Peripheral membrane protein</topology>
        <orientation evidence="1">Cytoplasmic side</orientation>
    </subcellularLocation>
</comment>
<dbReference type="SUPFAM" id="SSF90229">
    <property type="entry name" value="CCCH zinc finger"/>
    <property type="match status" value="1"/>
</dbReference>
<accession>A0A147BQD2</accession>
<dbReference type="GO" id="GO:0031965">
    <property type="term" value="C:nuclear membrane"/>
    <property type="evidence" value="ECO:0007669"/>
    <property type="project" value="UniProtKB-SubCell"/>
</dbReference>
<evidence type="ECO:0000259" key="11">
    <source>
        <dbReference type="PROSITE" id="PS50103"/>
    </source>
</evidence>
<feature type="region of interest" description="Disordered" evidence="10">
    <location>
        <begin position="107"/>
        <end position="182"/>
    </location>
</feature>
<dbReference type="PANTHER" id="PTHR46527">
    <property type="entry name" value="NUCLEOPORIN-LIKE PROTEIN 2"/>
    <property type="match status" value="1"/>
</dbReference>
<feature type="domain" description="C3H1-type" evidence="11">
    <location>
        <begin position="1"/>
        <end position="25"/>
    </location>
</feature>
<evidence type="ECO:0000256" key="5">
    <source>
        <dbReference type="ARBA" id="ARBA00023242"/>
    </source>
</evidence>
<feature type="compositionally biased region" description="Polar residues" evidence="10">
    <location>
        <begin position="107"/>
        <end position="124"/>
    </location>
</feature>
<feature type="compositionally biased region" description="Basic and acidic residues" evidence="10">
    <location>
        <begin position="68"/>
        <end position="81"/>
    </location>
</feature>
<feature type="region of interest" description="Disordered" evidence="10">
    <location>
        <begin position="29"/>
        <end position="54"/>
    </location>
</feature>
<name>A0A147BQD2_IXORI</name>
<comment type="function">
    <text evidence="6">Required for the export of mRNAs containing poly(A) tails from the nucleus into the cytoplasm.</text>
</comment>
<dbReference type="Gene3D" id="4.10.1000.10">
    <property type="entry name" value="Zinc finger, CCCH-type"/>
    <property type="match status" value="1"/>
</dbReference>
<evidence type="ECO:0000256" key="9">
    <source>
        <dbReference type="PROSITE-ProRule" id="PRU00723"/>
    </source>
</evidence>
<dbReference type="AlphaFoldDB" id="A0A147BQD2"/>
<evidence type="ECO:0000313" key="12">
    <source>
        <dbReference type="EMBL" id="JAR92986.1"/>
    </source>
</evidence>
<keyword evidence="2 9" id="KW-0479">Metal-binding</keyword>
<proteinExistence type="predicted"/>
<evidence type="ECO:0000256" key="1">
    <source>
        <dbReference type="ARBA" id="ARBA00004335"/>
    </source>
</evidence>
<keyword evidence="4 9" id="KW-0862">Zinc</keyword>
<reference evidence="12" key="1">
    <citation type="journal article" date="2018" name="PLoS Negl. Trop. Dis.">
        <title>Sialome diversity of ticks revealed by RNAseq of single tick salivary glands.</title>
        <authorList>
            <person name="Perner J."/>
            <person name="Kropackova S."/>
            <person name="Kopacek P."/>
            <person name="Ribeiro J.M."/>
        </authorList>
    </citation>
    <scope>NUCLEOTIDE SEQUENCE</scope>
    <source>
        <strain evidence="12">Siblings of single egg batch collected in Ceske Budejovice</strain>
        <tissue evidence="12">Salivary glands</tissue>
    </source>
</reference>
<evidence type="ECO:0000256" key="8">
    <source>
        <dbReference type="ARBA" id="ARBA00042384"/>
    </source>
</evidence>